<name>A0A1F4UQK0_UNCKA</name>
<sequence>MKESLVRNANKVFNSTLGQEDFDYSKWINSLSSEEWVAFLKYLSQNRVLYTTSRYLQEKLVELDSKKESDLKKILDAGALEIRKFTDTIDFLEKNLRGRGVNYLVVKTFKFLDYVTFDVDVLVHYEDFHNAQTLLREAGCKIFSHPRKQGLHQRNCRKEGLLNIDLHRKFYWQGLEHIDLDFVWRNPKDREINGTRCLCPSLEADLLLNAKQLMYERYYVTLLDYFAVKSILESKNLNLNIVREQVRKFGWEKTFNNLVSTIGKIGINTEMPAFISYTEVWRQLFEILINQGKLPLYDFAYYHFAFLRYFINNDRLPYYDHWFSFSSL</sequence>
<dbReference type="Proteomes" id="UP000176608">
    <property type="component" value="Unassembled WGS sequence"/>
</dbReference>
<dbReference type="Pfam" id="PF14907">
    <property type="entry name" value="NTP_transf_5"/>
    <property type="match status" value="1"/>
</dbReference>
<dbReference type="EMBL" id="MEVA01000016">
    <property type="protein sequence ID" value="OGC47186.1"/>
    <property type="molecule type" value="Genomic_DNA"/>
</dbReference>
<comment type="caution">
    <text evidence="1">The sequence shown here is derived from an EMBL/GenBank/DDBJ whole genome shotgun (WGS) entry which is preliminary data.</text>
</comment>
<organism evidence="1 2">
    <name type="scientific">candidate division WWE3 bacterium RIFCSPHIGHO2_01_FULL_42_13</name>
    <dbReference type="NCBI Taxonomy" id="1802617"/>
    <lineage>
        <taxon>Bacteria</taxon>
        <taxon>Katanobacteria</taxon>
    </lineage>
</organism>
<evidence type="ECO:0000313" key="1">
    <source>
        <dbReference type="EMBL" id="OGC47186.1"/>
    </source>
</evidence>
<dbReference type="STRING" id="1802617.A2886_00885"/>
<dbReference type="AlphaFoldDB" id="A0A1F4UQK0"/>
<gene>
    <name evidence="1" type="ORF">A2886_00885</name>
</gene>
<proteinExistence type="predicted"/>
<accession>A0A1F4UQK0</accession>
<protein>
    <submittedName>
        <fullName evidence="1">Uncharacterized protein</fullName>
    </submittedName>
</protein>
<reference evidence="1 2" key="1">
    <citation type="journal article" date="2016" name="Nat. Commun.">
        <title>Thousands of microbial genomes shed light on interconnected biogeochemical processes in an aquifer system.</title>
        <authorList>
            <person name="Anantharaman K."/>
            <person name="Brown C.T."/>
            <person name="Hug L.A."/>
            <person name="Sharon I."/>
            <person name="Castelle C.J."/>
            <person name="Probst A.J."/>
            <person name="Thomas B.C."/>
            <person name="Singh A."/>
            <person name="Wilkins M.J."/>
            <person name="Karaoz U."/>
            <person name="Brodie E.L."/>
            <person name="Williams K.H."/>
            <person name="Hubbard S.S."/>
            <person name="Banfield J.F."/>
        </authorList>
    </citation>
    <scope>NUCLEOTIDE SEQUENCE [LARGE SCALE GENOMIC DNA]</scope>
</reference>
<dbReference type="InterPro" id="IPR039498">
    <property type="entry name" value="NTP_transf_5"/>
</dbReference>
<evidence type="ECO:0000313" key="2">
    <source>
        <dbReference type="Proteomes" id="UP000176608"/>
    </source>
</evidence>